<accession>A0A812F1P3</accession>
<dbReference type="InterPro" id="IPR052747">
    <property type="entry name" value="TA_system_RelE_toxin"/>
</dbReference>
<gene>
    <name evidence="1" type="primary">relE</name>
    <name evidence="1" type="ORF">NUZ5A_50288</name>
</gene>
<dbReference type="PANTHER" id="PTHR38813">
    <property type="match status" value="1"/>
</dbReference>
<dbReference type="AlphaFoldDB" id="A0A812F1P3"/>
<protein>
    <submittedName>
        <fullName evidence="1">Putative toxin RelE1</fullName>
    </submittedName>
</protein>
<dbReference type="Gene3D" id="3.30.2310.20">
    <property type="entry name" value="RelE-like"/>
    <property type="match status" value="1"/>
</dbReference>
<name>A0A812F1P3_9ARCH</name>
<dbReference type="PANTHER" id="PTHR38813:SF1">
    <property type="entry name" value="TOXIN RELE1-RELATED"/>
    <property type="match status" value="1"/>
</dbReference>
<evidence type="ECO:0000313" key="2">
    <source>
        <dbReference type="Proteomes" id="UP000655759"/>
    </source>
</evidence>
<proteinExistence type="predicted"/>
<sequence>MFEVNAKNSVLKFIKKTDSKTRQRLKDIIITLKDNPVPARIYDVANLKGFDSTYRLRIGSLRLVYDVFWVDKKILLHKIETRESVYESM</sequence>
<dbReference type="Proteomes" id="UP000655759">
    <property type="component" value="Unassembled WGS sequence"/>
</dbReference>
<comment type="caution">
    <text evidence="1">The sequence shown here is derived from an EMBL/GenBank/DDBJ whole genome shotgun (WGS) entry which is preliminary data.</text>
</comment>
<evidence type="ECO:0000313" key="1">
    <source>
        <dbReference type="EMBL" id="CAE6494479.1"/>
    </source>
</evidence>
<dbReference type="EMBL" id="CAJNAQ010000005">
    <property type="protein sequence ID" value="CAE6494479.1"/>
    <property type="molecule type" value="Genomic_DNA"/>
</dbReference>
<reference evidence="1" key="1">
    <citation type="submission" date="2021-02" db="EMBL/GenBank/DDBJ databases">
        <authorList>
            <person name="Han P."/>
        </authorList>
    </citation>
    <scope>NUCLEOTIDE SEQUENCE</scope>
    <source>
        <strain evidence="1">Candidatus Nitrosotenuis uzonensis 5A</strain>
    </source>
</reference>
<dbReference type="InterPro" id="IPR035093">
    <property type="entry name" value="RelE/ParE_toxin_dom_sf"/>
</dbReference>
<organism evidence="1 2">
    <name type="scientific">Candidatus Nitrosotenuis uzonensis</name>
    <dbReference type="NCBI Taxonomy" id="1407055"/>
    <lineage>
        <taxon>Archaea</taxon>
        <taxon>Nitrososphaerota</taxon>
        <taxon>Candidatus Nitrosotenuis</taxon>
    </lineage>
</organism>
<dbReference type="SUPFAM" id="SSF143011">
    <property type="entry name" value="RelE-like"/>
    <property type="match status" value="1"/>
</dbReference>
<dbReference type="RefSeq" id="WP_205099205.1">
    <property type="nucleotide sequence ID" value="NZ_CAJNAQ010000005.1"/>
</dbReference>